<evidence type="ECO:0000256" key="4">
    <source>
        <dbReference type="ARBA" id="ARBA00022670"/>
    </source>
</evidence>
<evidence type="ECO:0000259" key="10">
    <source>
        <dbReference type="PROSITE" id="PS50240"/>
    </source>
</evidence>
<evidence type="ECO:0000256" key="1">
    <source>
        <dbReference type="ARBA" id="ARBA00001656"/>
    </source>
</evidence>
<dbReference type="PROSITE" id="PS00135">
    <property type="entry name" value="TRYPSIN_SER"/>
    <property type="match status" value="1"/>
</dbReference>
<dbReference type="InterPro" id="IPR001254">
    <property type="entry name" value="Trypsin_dom"/>
</dbReference>
<name>A0A6J2FSJ5_9PASS</name>
<keyword evidence="5" id="KW-0378">Hydrolase</keyword>
<dbReference type="InterPro" id="IPR001314">
    <property type="entry name" value="Peptidase_S1A"/>
</dbReference>
<dbReference type="SMART" id="SM00020">
    <property type="entry name" value="Tryp_SPc"/>
    <property type="match status" value="1"/>
</dbReference>
<keyword evidence="7" id="KW-1015">Disulfide bond</keyword>
<dbReference type="RefSeq" id="XP_027566012.1">
    <property type="nucleotide sequence ID" value="XM_027710211.2"/>
</dbReference>
<dbReference type="PANTHER" id="PTHR24252:SF8">
    <property type="entry name" value="ACROSIN"/>
    <property type="match status" value="1"/>
</dbReference>
<feature type="domain" description="Peptidase S1" evidence="10">
    <location>
        <begin position="52"/>
        <end position="292"/>
    </location>
</feature>
<feature type="region of interest" description="Disordered" evidence="8">
    <location>
        <begin position="38"/>
        <end position="57"/>
    </location>
</feature>
<dbReference type="Pfam" id="PF00089">
    <property type="entry name" value="Trypsin"/>
    <property type="match status" value="1"/>
</dbReference>
<dbReference type="PANTHER" id="PTHR24252">
    <property type="entry name" value="ACROSIN-RELATED"/>
    <property type="match status" value="1"/>
</dbReference>
<keyword evidence="11" id="KW-1185">Reference proteome</keyword>
<feature type="signal peptide" evidence="9">
    <location>
        <begin position="1"/>
        <end position="18"/>
    </location>
</feature>
<dbReference type="GO" id="GO:0006508">
    <property type="term" value="P:proteolysis"/>
    <property type="evidence" value="ECO:0007669"/>
    <property type="project" value="UniProtKB-KW"/>
</dbReference>
<dbReference type="CDD" id="cd00190">
    <property type="entry name" value="Tryp_SPc"/>
    <property type="match status" value="1"/>
</dbReference>
<reference evidence="12" key="1">
    <citation type="submission" date="2025-08" db="UniProtKB">
        <authorList>
            <consortium name="RefSeq"/>
        </authorList>
    </citation>
    <scope>IDENTIFICATION</scope>
    <source>
        <tissue evidence="12">Muscle</tissue>
    </source>
</reference>
<evidence type="ECO:0000256" key="7">
    <source>
        <dbReference type="ARBA" id="ARBA00023157"/>
    </source>
</evidence>
<keyword evidence="4" id="KW-0645">Protease</keyword>
<evidence type="ECO:0000256" key="5">
    <source>
        <dbReference type="ARBA" id="ARBA00022801"/>
    </source>
</evidence>
<evidence type="ECO:0000256" key="3">
    <source>
        <dbReference type="ARBA" id="ARBA00017161"/>
    </source>
</evidence>
<evidence type="ECO:0000256" key="8">
    <source>
        <dbReference type="SAM" id="MobiDB-lite"/>
    </source>
</evidence>
<dbReference type="FunFam" id="2.40.10.10:FF:000003">
    <property type="entry name" value="Transmembrane serine protease 3"/>
    <property type="match status" value="1"/>
</dbReference>
<comment type="catalytic activity">
    <reaction evidence="1">
        <text>Preferential cleavage: Arg-|-Xaa, Lys-|-Xaa.</text>
        <dbReference type="EC" id="3.4.21.10"/>
    </reaction>
</comment>
<gene>
    <name evidence="12" type="primary">LOC113982196</name>
</gene>
<dbReference type="Gene3D" id="2.40.10.10">
    <property type="entry name" value="Trypsin-like serine proteases"/>
    <property type="match status" value="2"/>
</dbReference>
<dbReference type="GeneID" id="113982196"/>
<evidence type="ECO:0000313" key="11">
    <source>
        <dbReference type="Proteomes" id="UP000504627"/>
    </source>
</evidence>
<feature type="chain" id="PRO_5026677452" description="Acrosin" evidence="9">
    <location>
        <begin position="19"/>
        <end position="349"/>
    </location>
</feature>
<dbReference type="InterPro" id="IPR043504">
    <property type="entry name" value="Peptidase_S1_PA_chymotrypsin"/>
</dbReference>
<dbReference type="PRINTS" id="PR00722">
    <property type="entry name" value="CHYMOTRYPSIN"/>
</dbReference>
<sequence length="349" mass="37429">MAWLWLLVLLALAGPVGGNWDTCRGTCGLRPMASDQSSVPPVYGPLESSSDTAPGSGVHPGAWPGIASIQVTWKNGTWHMCAGALIHPKWVLTVARCFIGAGNVIKWDVVVGATNLSELGPGAMVHPIKRILIHQHYKAGSERNNIALLELDQPVECSDYIQLGCVPKASLRVSDLKTCYIAGWGPTAESALRPRLVLQEAKVRLIDVQLCNSSRWYGGAVHPHDLCAGYPRGGIDTCQGDSGGPLVCKDKRADYFWFVGMTSWGKGCAGAKRPGIFTSTQQFHDWILLQTGLSPAEPAAPTPKPNSTSGSIPAKELGRLAAVSLAKQTVLEFLGKLEDILVFLRDKTS</sequence>
<proteinExistence type="predicted"/>
<keyword evidence="6" id="KW-0720">Serine protease</keyword>
<evidence type="ECO:0000256" key="2">
    <source>
        <dbReference type="ARBA" id="ARBA00012050"/>
    </source>
</evidence>
<dbReference type="EC" id="3.4.21.10" evidence="2"/>
<dbReference type="SUPFAM" id="SSF50494">
    <property type="entry name" value="Trypsin-like serine proteases"/>
    <property type="match status" value="1"/>
</dbReference>
<dbReference type="PROSITE" id="PS50240">
    <property type="entry name" value="TRYPSIN_DOM"/>
    <property type="match status" value="1"/>
</dbReference>
<accession>A0A6J2FSJ5</accession>
<dbReference type="GO" id="GO:0007340">
    <property type="term" value="P:acrosome reaction"/>
    <property type="evidence" value="ECO:0007669"/>
    <property type="project" value="TreeGrafter"/>
</dbReference>
<dbReference type="Proteomes" id="UP000504627">
    <property type="component" value="Unplaced"/>
</dbReference>
<protein>
    <recommendedName>
        <fullName evidence="3">Acrosin</fullName>
        <ecNumber evidence="2">3.4.21.10</ecNumber>
    </recommendedName>
</protein>
<dbReference type="InterPro" id="IPR009003">
    <property type="entry name" value="Peptidase_S1_PA"/>
</dbReference>
<dbReference type="GO" id="GO:0004252">
    <property type="term" value="F:serine-type endopeptidase activity"/>
    <property type="evidence" value="ECO:0007669"/>
    <property type="project" value="InterPro"/>
</dbReference>
<keyword evidence="9" id="KW-0732">Signal</keyword>
<organism evidence="11 12">
    <name type="scientific">Pipra filicauda</name>
    <name type="common">Wire-tailed manakin</name>
    <dbReference type="NCBI Taxonomy" id="649802"/>
    <lineage>
        <taxon>Eukaryota</taxon>
        <taxon>Metazoa</taxon>
        <taxon>Chordata</taxon>
        <taxon>Craniata</taxon>
        <taxon>Vertebrata</taxon>
        <taxon>Euteleostomi</taxon>
        <taxon>Archelosauria</taxon>
        <taxon>Archosauria</taxon>
        <taxon>Dinosauria</taxon>
        <taxon>Saurischia</taxon>
        <taxon>Theropoda</taxon>
        <taxon>Coelurosauria</taxon>
        <taxon>Aves</taxon>
        <taxon>Neognathae</taxon>
        <taxon>Neoaves</taxon>
        <taxon>Telluraves</taxon>
        <taxon>Australaves</taxon>
        <taxon>Passeriformes</taxon>
        <taxon>Pipridae</taxon>
        <taxon>Pipra</taxon>
    </lineage>
</organism>
<evidence type="ECO:0000256" key="9">
    <source>
        <dbReference type="SAM" id="SignalP"/>
    </source>
</evidence>
<dbReference type="AlphaFoldDB" id="A0A6J2FSJ5"/>
<evidence type="ECO:0000256" key="6">
    <source>
        <dbReference type="ARBA" id="ARBA00022825"/>
    </source>
</evidence>
<dbReference type="InterPro" id="IPR033116">
    <property type="entry name" value="TRYPSIN_SER"/>
</dbReference>
<evidence type="ECO:0000313" key="12">
    <source>
        <dbReference type="RefSeq" id="XP_027566012.1"/>
    </source>
</evidence>